<dbReference type="Proteomes" id="UP000254116">
    <property type="component" value="Unassembled WGS sequence"/>
</dbReference>
<evidence type="ECO:0000313" key="1">
    <source>
        <dbReference type="EMBL" id="SUL38084.1"/>
    </source>
</evidence>
<reference evidence="1 2" key="1">
    <citation type="submission" date="2018-06" db="EMBL/GenBank/DDBJ databases">
        <authorList>
            <consortium name="Pathogen Informatics"/>
            <person name="Doyle S."/>
        </authorList>
    </citation>
    <scope>NUCLEOTIDE SEQUENCE [LARGE SCALE GENOMIC DNA]</scope>
    <source>
        <strain evidence="1 2">NCTC10702</strain>
    </source>
</reference>
<name>A0A380EQ30_STAAU</name>
<keyword evidence="1" id="KW-0808">Transferase</keyword>
<protein>
    <submittedName>
        <fullName evidence="1">GftB: Glycosyl transferase, family 8</fullName>
    </submittedName>
</protein>
<accession>A0A380EQ30</accession>
<organism evidence="1 2">
    <name type="scientific">Staphylococcus aureus</name>
    <dbReference type="NCBI Taxonomy" id="1280"/>
    <lineage>
        <taxon>Bacteria</taxon>
        <taxon>Bacillati</taxon>
        <taxon>Bacillota</taxon>
        <taxon>Bacilli</taxon>
        <taxon>Bacillales</taxon>
        <taxon>Staphylococcaceae</taxon>
        <taxon>Staphylococcus</taxon>
    </lineage>
</organism>
<evidence type="ECO:0000313" key="2">
    <source>
        <dbReference type="Proteomes" id="UP000254116"/>
    </source>
</evidence>
<dbReference type="EMBL" id="UHBY01000003">
    <property type="protein sequence ID" value="SUL38084.1"/>
    <property type="molecule type" value="Genomic_DNA"/>
</dbReference>
<sequence length="141" mass="16768">MIKLFDYFNDHSRKLYESFKASKLEEDLTIVLNDNGFLPDDVISPYQFFADNHNTENMKPRFFNQVTVPAFWEIKGNNNSATINDMGRLRGKIFYQSGERPRIVSRVEWFDDQQRVRFVDYYSKNGIKFAQTVYDLIVKRS</sequence>
<dbReference type="GO" id="GO:0016740">
    <property type="term" value="F:transferase activity"/>
    <property type="evidence" value="ECO:0007669"/>
    <property type="project" value="UniProtKB-KW"/>
</dbReference>
<dbReference type="AlphaFoldDB" id="A0A380EQ30"/>
<proteinExistence type="predicted"/>
<gene>
    <name evidence="1" type="ORF">NCTC10702_04104</name>
</gene>